<evidence type="ECO:0000256" key="4">
    <source>
        <dbReference type="ARBA" id="ARBA00022598"/>
    </source>
</evidence>
<keyword evidence="5 11" id="KW-0547">Nucleotide-binding</keyword>
<keyword evidence="7 10" id="KW-0133">Cell shape</keyword>
<dbReference type="NCBIfam" id="TIGR01205">
    <property type="entry name" value="D_ala_D_alaTIGR"/>
    <property type="match status" value="1"/>
</dbReference>
<comment type="function">
    <text evidence="10">Cell wall formation.</text>
</comment>
<dbReference type="Gene3D" id="3.30.1490.20">
    <property type="entry name" value="ATP-grasp fold, A domain"/>
    <property type="match status" value="1"/>
</dbReference>
<dbReference type="Gene3D" id="3.30.470.20">
    <property type="entry name" value="ATP-grasp fold, B domain"/>
    <property type="match status" value="1"/>
</dbReference>
<dbReference type="InterPro" id="IPR013815">
    <property type="entry name" value="ATP_grasp_subdomain_1"/>
</dbReference>
<dbReference type="SUPFAM" id="SSF52440">
    <property type="entry name" value="PreATP-grasp domain"/>
    <property type="match status" value="1"/>
</dbReference>
<evidence type="ECO:0000256" key="8">
    <source>
        <dbReference type="ARBA" id="ARBA00022984"/>
    </source>
</evidence>
<comment type="catalytic activity">
    <reaction evidence="10">
        <text>2 D-alanine + ATP = D-alanyl-D-alanine + ADP + phosphate + H(+)</text>
        <dbReference type="Rhea" id="RHEA:11224"/>
        <dbReference type="ChEBI" id="CHEBI:15378"/>
        <dbReference type="ChEBI" id="CHEBI:30616"/>
        <dbReference type="ChEBI" id="CHEBI:43474"/>
        <dbReference type="ChEBI" id="CHEBI:57416"/>
        <dbReference type="ChEBI" id="CHEBI:57822"/>
        <dbReference type="ChEBI" id="CHEBI:456216"/>
        <dbReference type="EC" id="6.3.2.4"/>
    </reaction>
</comment>
<dbReference type="PANTHER" id="PTHR23132:SF23">
    <property type="entry name" value="D-ALANINE--D-ALANINE LIGASE B"/>
    <property type="match status" value="1"/>
</dbReference>
<evidence type="ECO:0000313" key="13">
    <source>
        <dbReference type="EMBL" id="CAH1221894.1"/>
    </source>
</evidence>
<keyword evidence="8 10" id="KW-0573">Peptidoglycan synthesis</keyword>
<comment type="pathway">
    <text evidence="10">Cell wall biogenesis; peptidoglycan biosynthesis.</text>
</comment>
<dbReference type="NCBIfam" id="NF002378">
    <property type="entry name" value="PRK01372.1"/>
    <property type="match status" value="1"/>
</dbReference>
<dbReference type="Proteomes" id="UP000838686">
    <property type="component" value="Unassembled WGS sequence"/>
</dbReference>
<keyword evidence="3 10" id="KW-0963">Cytoplasm</keyword>
<dbReference type="Pfam" id="PF07478">
    <property type="entry name" value="Dala_Dala_lig_C"/>
    <property type="match status" value="1"/>
</dbReference>
<name>A0ABM9CT58_9BACL</name>
<comment type="similarity">
    <text evidence="2 10">Belongs to the D-alanine--D-alanine ligase family.</text>
</comment>
<dbReference type="EMBL" id="CAKMMF010000037">
    <property type="protein sequence ID" value="CAH1221894.1"/>
    <property type="molecule type" value="Genomic_DNA"/>
</dbReference>
<dbReference type="InterPro" id="IPR011095">
    <property type="entry name" value="Dala_Dala_lig_C"/>
</dbReference>
<dbReference type="GO" id="GO:0008716">
    <property type="term" value="F:D-alanine-D-alanine ligase activity"/>
    <property type="evidence" value="ECO:0007669"/>
    <property type="project" value="UniProtKB-EC"/>
</dbReference>
<evidence type="ECO:0000313" key="14">
    <source>
        <dbReference type="Proteomes" id="UP000838686"/>
    </source>
</evidence>
<keyword evidence="4 10" id="KW-0436">Ligase</keyword>
<gene>
    <name evidence="13" type="primary">ddl_3</name>
    <name evidence="10" type="synonym">ddl</name>
    <name evidence="13" type="ORF">PAECIP111893_04799</name>
</gene>
<dbReference type="PROSITE" id="PS00843">
    <property type="entry name" value="DALA_DALA_LIGASE_1"/>
    <property type="match status" value="1"/>
</dbReference>
<proteinExistence type="inferred from homology"/>
<comment type="subcellular location">
    <subcellularLocation>
        <location evidence="1 10">Cytoplasm</location>
    </subcellularLocation>
</comment>
<dbReference type="PROSITE" id="PS00844">
    <property type="entry name" value="DALA_DALA_LIGASE_2"/>
    <property type="match status" value="1"/>
</dbReference>
<dbReference type="InterPro" id="IPR011127">
    <property type="entry name" value="Dala_Dala_lig_N"/>
</dbReference>
<evidence type="ECO:0000256" key="6">
    <source>
        <dbReference type="ARBA" id="ARBA00022840"/>
    </source>
</evidence>
<accession>A0ABM9CT58</accession>
<dbReference type="EC" id="6.3.2.4" evidence="10"/>
<sequence>MGGDSSERQVSLMTGQEMLSHLDRDKYDPYPIEINNGSELVEAIRDVDVALLALHGKYGEDGTIQATLHSLGIPFTGSGVLSSGLCMDKDIAKKLIRLEGIHTPNWMMVDSRMAELDGKALAGKVREGLEYPVVVKPNSGGSSIGVQIIHSGEELQSALQEALRWDDSVMIEHYIGGQEITCAILNGRMLPVLSIASSSDFFDYTSKYTDGMADEQVIHLPPEIEERVRAAALGCWHALKCSVYARIDMILRDGIPYVMEANTLPGLTSASLLPKSAKAAGISMSELLDSIIEHSLLERRRERGS</sequence>
<evidence type="ECO:0000256" key="2">
    <source>
        <dbReference type="ARBA" id="ARBA00010871"/>
    </source>
</evidence>
<dbReference type="PROSITE" id="PS50975">
    <property type="entry name" value="ATP_GRASP"/>
    <property type="match status" value="1"/>
</dbReference>
<evidence type="ECO:0000256" key="7">
    <source>
        <dbReference type="ARBA" id="ARBA00022960"/>
    </source>
</evidence>
<evidence type="ECO:0000256" key="10">
    <source>
        <dbReference type="HAMAP-Rule" id="MF_00047"/>
    </source>
</evidence>
<keyword evidence="6 11" id="KW-0067">ATP-binding</keyword>
<dbReference type="Pfam" id="PF01820">
    <property type="entry name" value="Dala_Dala_lig_N"/>
    <property type="match status" value="1"/>
</dbReference>
<evidence type="ECO:0000256" key="9">
    <source>
        <dbReference type="ARBA" id="ARBA00023316"/>
    </source>
</evidence>
<keyword evidence="9 10" id="KW-0961">Cell wall biogenesis/degradation</keyword>
<dbReference type="InterPro" id="IPR005905">
    <property type="entry name" value="D_ala_D_ala"/>
</dbReference>
<dbReference type="InterPro" id="IPR016185">
    <property type="entry name" value="PreATP-grasp_dom_sf"/>
</dbReference>
<feature type="domain" description="ATP-grasp" evidence="12">
    <location>
        <begin position="93"/>
        <end position="293"/>
    </location>
</feature>
<comment type="caution">
    <text evidence="13">The sequence shown here is derived from an EMBL/GenBank/DDBJ whole genome shotgun (WGS) entry which is preliminary data.</text>
</comment>
<dbReference type="InterPro" id="IPR011761">
    <property type="entry name" value="ATP-grasp"/>
</dbReference>
<dbReference type="Gene3D" id="3.40.50.20">
    <property type="match status" value="1"/>
</dbReference>
<dbReference type="HAMAP" id="MF_00047">
    <property type="entry name" value="Dala_Dala_lig"/>
    <property type="match status" value="1"/>
</dbReference>
<evidence type="ECO:0000256" key="11">
    <source>
        <dbReference type="PROSITE-ProRule" id="PRU00409"/>
    </source>
</evidence>
<reference evidence="13" key="1">
    <citation type="submission" date="2022-01" db="EMBL/GenBank/DDBJ databases">
        <authorList>
            <person name="Criscuolo A."/>
        </authorList>
    </citation>
    <scope>NUCLEOTIDE SEQUENCE</scope>
    <source>
        <strain evidence="13">CIP111893</strain>
    </source>
</reference>
<evidence type="ECO:0000259" key="12">
    <source>
        <dbReference type="PROSITE" id="PS50975"/>
    </source>
</evidence>
<evidence type="ECO:0000256" key="3">
    <source>
        <dbReference type="ARBA" id="ARBA00022490"/>
    </source>
</evidence>
<dbReference type="PIRSF" id="PIRSF039102">
    <property type="entry name" value="Ddl/VanB"/>
    <property type="match status" value="1"/>
</dbReference>
<organism evidence="13 14">
    <name type="scientific">Paenibacillus plantiphilus</name>
    <dbReference type="NCBI Taxonomy" id="2905650"/>
    <lineage>
        <taxon>Bacteria</taxon>
        <taxon>Bacillati</taxon>
        <taxon>Bacillota</taxon>
        <taxon>Bacilli</taxon>
        <taxon>Bacillales</taxon>
        <taxon>Paenibacillaceae</taxon>
        <taxon>Paenibacillus</taxon>
    </lineage>
</organism>
<dbReference type="SUPFAM" id="SSF56059">
    <property type="entry name" value="Glutathione synthetase ATP-binding domain-like"/>
    <property type="match status" value="1"/>
</dbReference>
<evidence type="ECO:0000256" key="5">
    <source>
        <dbReference type="ARBA" id="ARBA00022741"/>
    </source>
</evidence>
<protein>
    <recommendedName>
        <fullName evidence="10">D-alanine--D-alanine ligase</fullName>
        <ecNumber evidence="10">6.3.2.4</ecNumber>
    </recommendedName>
    <alternativeName>
        <fullName evidence="10">D-Ala-D-Ala ligase</fullName>
    </alternativeName>
    <alternativeName>
        <fullName evidence="10">D-alanylalanine synthetase</fullName>
    </alternativeName>
</protein>
<keyword evidence="14" id="KW-1185">Reference proteome</keyword>
<evidence type="ECO:0000256" key="1">
    <source>
        <dbReference type="ARBA" id="ARBA00004496"/>
    </source>
</evidence>
<dbReference type="InterPro" id="IPR000291">
    <property type="entry name" value="D-Ala_lig_Van_CS"/>
</dbReference>
<dbReference type="PANTHER" id="PTHR23132">
    <property type="entry name" value="D-ALANINE--D-ALANINE LIGASE"/>
    <property type="match status" value="1"/>
</dbReference>